<dbReference type="EMBL" id="PCVL01000061">
    <property type="protein sequence ID" value="PIQ72246.1"/>
    <property type="molecule type" value="Genomic_DNA"/>
</dbReference>
<dbReference type="GO" id="GO:0009307">
    <property type="term" value="P:DNA restriction-modification system"/>
    <property type="evidence" value="ECO:0007669"/>
    <property type="project" value="InterPro"/>
</dbReference>
<name>A0A2H0KLZ9_9BACT</name>
<keyword evidence="1" id="KW-0378">Hydrolase</keyword>
<proteinExistence type="predicted"/>
<sequence length="198" mass="22931">MSKIKISFEQIKKYLGSSVEEFPKYSTQILNLANQNSQATRPKIVGQLSELIQEFKGNKIEKWEEWYLKKYPKAIEMATNKLKDMVINLKSSINKIDDGIIKKWVKDLVVVKTFIGLKFQEAILKKGAEMMKKNYRLATPNEESKGIDGFIGDIPVSIKPETYKIKRGLNESIKVKMIYYEKIKDGIEVDYSEIFTFT</sequence>
<organism evidence="1 2">
    <name type="scientific">Candidatus Roizmanbacteria bacterium CG11_big_fil_rev_8_21_14_0_20_35_14</name>
    <dbReference type="NCBI Taxonomy" id="1974855"/>
    <lineage>
        <taxon>Bacteria</taxon>
        <taxon>Candidatus Roizmaniibacteriota</taxon>
    </lineage>
</organism>
<accession>A0A2H0KLZ9</accession>
<evidence type="ECO:0000313" key="1">
    <source>
        <dbReference type="EMBL" id="PIQ72246.1"/>
    </source>
</evidence>
<dbReference type="GO" id="GO:0003677">
    <property type="term" value="F:DNA binding"/>
    <property type="evidence" value="ECO:0007669"/>
    <property type="project" value="InterPro"/>
</dbReference>
<dbReference type="GO" id="GO:0009036">
    <property type="term" value="F:type II site-specific deoxyribonuclease activity"/>
    <property type="evidence" value="ECO:0007669"/>
    <property type="project" value="InterPro"/>
</dbReference>
<comment type="caution">
    <text evidence="1">The sequence shown here is derived from an EMBL/GenBank/DDBJ whole genome shotgun (WGS) entry which is preliminary data.</text>
</comment>
<dbReference type="Pfam" id="PF09568">
    <property type="entry name" value="RE_MjaI"/>
    <property type="match status" value="1"/>
</dbReference>
<protein>
    <submittedName>
        <fullName evidence="1">Restriction endonuclease</fullName>
    </submittedName>
</protein>
<dbReference type="AlphaFoldDB" id="A0A2H0KLZ9"/>
<dbReference type="InterPro" id="IPR019068">
    <property type="entry name" value="Restrct_endonuc_II_MjaI"/>
</dbReference>
<dbReference type="Proteomes" id="UP000229570">
    <property type="component" value="Unassembled WGS sequence"/>
</dbReference>
<gene>
    <name evidence="1" type="ORF">COV86_04095</name>
</gene>
<evidence type="ECO:0000313" key="2">
    <source>
        <dbReference type="Proteomes" id="UP000229570"/>
    </source>
</evidence>
<reference evidence="1 2" key="1">
    <citation type="submission" date="2017-09" db="EMBL/GenBank/DDBJ databases">
        <title>Depth-based differentiation of microbial function through sediment-hosted aquifers and enrichment of novel symbionts in the deep terrestrial subsurface.</title>
        <authorList>
            <person name="Probst A.J."/>
            <person name="Ladd B."/>
            <person name="Jarett J.K."/>
            <person name="Geller-Mcgrath D.E."/>
            <person name="Sieber C.M."/>
            <person name="Emerson J.B."/>
            <person name="Anantharaman K."/>
            <person name="Thomas B.C."/>
            <person name="Malmstrom R."/>
            <person name="Stieglmeier M."/>
            <person name="Klingl A."/>
            <person name="Woyke T."/>
            <person name="Ryan C.M."/>
            <person name="Banfield J.F."/>
        </authorList>
    </citation>
    <scope>NUCLEOTIDE SEQUENCE [LARGE SCALE GENOMIC DNA]</scope>
    <source>
        <strain evidence="1">CG11_big_fil_rev_8_21_14_0_20_35_14</strain>
    </source>
</reference>
<keyword evidence="1" id="KW-0255">Endonuclease</keyword>
<keyword evidence="1" id="KW-0540">Nuclease</keyword>